<dbReference type="EMBL" id="BMDP01000001">
    <property type="protein sequence ID" value="GGI53374.1"/>
    <property type="molecule type" value="Genomic_DNA"/>
</dbReference>
<protein>
    <submittedName>
        <fullName evidence="1">Uncharacterized protein</fullName>
    </submittedName>
</protein>
<accession>A0A8J3F4T5</accession>
<evidence type="ECO:0000313" key="1">
    <source>
        <dbReference type="EMBL" id="GGI53374.1"/>
    </source>
</evidence>
<reference evidence="1" key="1">
    <citation type="journal article" date="2014" name="Int. J. Syst. Evol. Microbiol.">
        <title>Complete genome sequence of Corynebacterium casei LMG S-19264T (=DSM 44701T), isolated from a smear-ripened cheese.</title>
        <authorList>
            <consortium name="US DOE Joint Genome Institute (JGI-PGF)"/>
            <person name="Walter F."/>
            <person name="Albersmeier A."/>
            <person name="Kalinowski J."/>
            <person name="Ruckert C."/>
        </authorList>
    </citation>
    <scope>NUCLEOTIDE SEQUENCE</scope>
    <source>
        <strain evidence="1">CCM 7664</strain>
    </source>
</reference>
<reference evidence="1" key="2">
    <citation type="submission" date="2020-09" db="EMBL/GenBank/DDBJ databases">
        <authorList>
            <person name="Sun Q."/>
            <person name="Sedlacek I."/>
        </authorList>
    </citation>
    <scope>NUCLEOTIDE SEQUENCE</scope>
    <source>
        <strain evidence="1">CCM 7664</strain>
    </source>
</reference>
<organism evidence="1 2">
    <name type="scientific">Oxalicibacterium solurbis</name>
    <dbReference type="NCBI Taxonomy" id="69280"/>
    <lineage>
        <taxon>Bacteria</taxon>
        <taxon>Pseudomonadati</taxon>
        <taxon>Pseudomonadota</taxon>
        <taxon>Betaproteobacteria</taxon>
        <taxon>Burkholderiales</taxon>
        <taxon>Oxalobacteraceae</taxon>
        <taxon>Oxalicibacterium</taxon>
    </lineage>
</organism>
<evidence type="ECO:0000313" key="2">
    <source>
        <dbReference type="Proteomes" id="UP000627205"/>
    </source>
</evidence>
<name>A0A8J3F4T5_9BURK</name>
<keyword evidence="2" id="KW-1185">Reference proteome</keyword>
<dbReference type="Proteomes" id="UP000627205">
    <property type="component" value="Unassembled WGS sequence"/>
</dbReference>
<sequence>MRSTKATAAVERLKERSGNEHYAMVMTGDSLFYLVDRSAEQEQVVSERLPLEEFVTFVKTFGPQKPRKATKSDLAFEKQLVKKQVADK</sequence>
<dbReference type="RefSeq" id="WP_188419430.1">
    <property type="nucleotide sequence ID" value="NZ_BMDP01000001.1"/>
</dbReference>
<gene>
    <name evidence="1" type="ORF">GCM10011430_05480</name>
</gene>
<comment type="caution">
    <text evidence="1">The sequence shown here is derived from an EMBL/GenBank/DDBJ whole genome shotgun (WGS) entry which is preliminary data.</text>
</comment>
<proteinExistence type="predicted"/>
<dbReference type="AlphaFoldDB" id="A0A8J3F4T5"/>